<evidence type="ECO:0000259" key="2">
    <source>
        <dbReference type="Pfam" id="PF13360"/>
    </source>
</evidence>
<feature type="domain" description="Pyrrolo-quinoline quinone repeat" evidence="2">
    <location>
        <begin position="209"/>
        <end position="424"/>
    </location>
</feature>
<evidence type="ECO:0000256" key="1">
    <source>
        <dbReference type="SAM" id="MobiDB-lite"/>
    </source>
</evidence>
<dbReference type="GeneID" id="56036228"/>
<dbReference type="SUPFAM" id="SSF50998">
    <property type="entry name" value="Quinoprotein alcohol dehydrogenase-like"/>
    <property type="match status" value="1"/>
</dbReference>
<dbReference type="PANTHER" id="PTHR34512:SF30">
    <property type="entry name" value="OUTER MEMBRANE PROTEIN ASSEMBLY FACTOR BAMB"/>
    <property type="match status" value="1"/>
</dbReference>
<protein>
    <submittedName>
        <fullName evidence="3">PQQ-binding-like beta-propeller repeat protein</fullName>
    </submittedName>
</protein>
<evidence type="ECO:0000313" key="3">
    <source>
        <dbReference type="EMBL" id="QLG60613.1"/>
    </source>
</evidence>
<dbReference type="InterPro" id="IPR002372">
    <property type="entry name" value="PQQ_rpt_dom"/>
</dbReference>
<dbReference type="Gene3D" id="2.130.10.10">
    <property type="entry name" value="YVTN repeat-like/Quinoprotein amine dehydrogenase"/>
    <property type="match status" value="1"/>
</dbReference>
<dbReference type="Gene3D" id="2.40.128.630">
    <property type="match status" value="1"/>
</dbReference>
<keyword evidence="4" id="KW-1185">Reference proteome</keyword>
<dbReference type="InterPro" id="IPR018391">
    <property type="entry name" value="PQQ_b-propeller_rpt"/>
</dbReference>
<reference evidence="3 4" key="1">
    <citation type="submission" date="2020-06" db="EMBL/GenBank/DDBJ databases">
        <title>NJ-3-1, isolated from saline soil.</title>
        <authorList>
            <person name="Cui H.L."/>
            <person name="Shi X."/>
        </authorList>
    </citation>
    <scope>NUCLEOTIDE SEQUENCE [LARGE SCALE GENOMIC DNA]</scope>
    <source>
        <strain evidence="3 4">NJ-3-1</strain>
    </source>
</reference>
<dbReference type="SMART" id="SM00564">
    <property type="entry name" value="PQQ"/>
    <property type="match status" value="6"/>
</dbReference>
<feature type="region of interest" description="Disordered" evidence="1">
    <location>
        <begin position="1"/>
        <end position="30"/>
    </location>
</feature>
<dbReference type="InterPro" id="IPR015943">
    <property type="entry name" value="WD40/YVTN_repeat-like_dom_sf"/>
</dbReference>
<dbReference type="InterPro" id="IPR011047">
    <property type="entry name" value="Quinoprotein_ADH-like_sf"/>
</dbReference>
<dbReference type="OrthoDB" id="8638at2157"/>
<gene>
    <name evidence="3" type="ORF">HUG12_02175</name>
</gene>
<name>A0A7D5L8G3_9EURY</name>
<dbReference type="Proteomes" id="UP000509626">
    <property type="component" value="Chromosome"/>
</dbReference>
<sequence>MSAPFAPPSAGLPRSDGDADASRRPRHVGRRSLLAGIGTVGLPTLAGCSAVDEAVDGERRRFPEGDWPMVGRDARNSSSFPDARAPRSVEKRWEAPIGTWPFTGPVSADGLVLLPADGRLHAFSTRTGEEEWVADLPHDVGGTPAISGDGLVCVSTRERTGDGDGAFLHGYGLQDGRRLWSRRLGPGRPYAVRVDDGTAFVRTSTACVAADVADGEPLWRTDGFDPIEYDEYNLDGVYAIEAAPTVADGRVYVPARNALVALGREGGAERWRVDVPYCYASPSVGPDGTVYARGHAEGVAAVTPDGSVIWRVDDGGVGAPAVTDDAVFLAYADLVEVGRGEGAERWRYDLRADFVGATPVAFSDVVVGMGVRPGAVRRRSRPFGLLGRGRRWTLPDSAADVVSPCVADGRLFVVDSIRGRLLAYG</sequence>
<feature type="region of interest" description="Disordered" evidence="1">
    <location>
        <begin position="61"/>
        <end position="87"/>
    </location>
</feature>
<dbReference type="PANTHER" id="PTHR34512">
    <property type="entry name" value="CELL SURFACE PROTEIN"/>
    <property type="match status" value="1"/>
</dbReference>
<dbReference type="Pfam" id="PF13360">
    <property type="entry name" value="PQQ_2"/>
    <property type="match status" value="1"/>
</dbReference>
<organism evidence="3 4">
    <name type="scientific">Halorarum salinum</name>
    <dbReference type="NCBI Taxonomy" id="2743089"/>
    <lineage>
        <taxon>Archaea</taxon>
        <taxon>Methanobacteriati</taxon>
        <taxon>Methanobacteriota</taxon>
        <taxon>Stenosarchaea group</taxon>
        <taxon>Halobacteria</taxon>
        <taxon>Halobacteriales</taxon>
        <taxon>Haloferacaceae</taxon>
        <taxon>Halorarum</taxon>
    </lineage>
</organism>
<dbReference type="KEGG" id="halu:HUG12_02175"/>
<proteinExistence type="predicted"/>
<accession>A0A7D5L8G3</accession>
<dbReference type="EMBL" id="CP058579">
    <property type="protein sequence ID" value="QLG60613.1"/>
    <property type="molecule type" value="Genomic_DNA"/>
</dbReference>
<dbReference type="RefSeq" id="WP_179267199.1">
    <property type="nucleotide sequence ID" value="NZ_CP058579.1"/>
</dbReference>
<evidence type="ECO:0000313" key="4">
    <source>
        <dbReference type="Proteomes" id="UP000509626"/>
    </source>
</evidence>
<dbReference type="AlphaFoldDB" id="A0A7D5L8G3"/>